<gene>
    <name evidence="2" type="ORF">PCL_11164</name>
</gene>
<organism evidence="2 3">
    <name type="scientific">Purpureocillium lilacinum</name>
    <name type="common">Paecilomyces lilacinus</name>
    <dbReference type="NCBI Taxonomy" id="33203"/>
    <lineage>
        <taxon>Eukaryota</taxon>
        <taxon>Fungi</taxon>
        <taxon>Dikarya</taxon>
        <taxon>Ascomycota</taxon>
        <taxon>Pezizomycotina</taxon>
        <taxon>Sordariomycetes</taxon>
        <taxon>Hypocreomycetidae</taxon>
        <taxon>Hypocreales</taxon>
        <taxon>Ophiocordycipitaceae</taxon>
        <taxon>Purpureocillium</taxon>
    </lineage>
</organism>
<sequence length="376" mass="40515">MNGSSCCPTYLVTNLQGQARTAVLRALDGGVPRRSTSNVGASANLEPWCRWDGSFPGSPRRSVVVSVSSSSPPSPPAARQHQRGGFKAGVDYLPAGRVAPLERQGLWLLLPPLLPLPLFLASNMQAMDAAQGPSPDTWLLSWFASTACPSRAPQHMRDVKLHGLARSGANMSHFPPFLTPSTPSQVRNQQLHDIHGVDVNRSSSHMMVDGWLEGAAATETAQAALPFLRMHARTRAEMARLGIEWDGWDGQGWTVAPLLLLACSASATCHPSIRRHRADGAAPPRERLASPRLASSRAAQFAMLYVLLSGHRLVSMRMQLGRAGAGANAVRPSIETGLNKLRAFTTALTNFVTRSHASHNPRLRVHSRITSSAHAD</sequence>
<evidence type="ECO:0000313" key="2">
    <source>
        <dbReference type="EMBL" id="PWI72541.1"/>
    </source>
</evidence>
<evidence type="ECO:0000313" key="3">
    <source>
        <dbReference type="Proteomes" id="UP000245956"/>
    </source>
</evidence>
<dbReference type="EMBL" id="LCWV01000006">
    <property type="protein sequence ID" value="PWI72541.1"/>
    <property type="molecule type" value="Genomic_DNA"/>
</dbReference>
<accession>A0A2U3EDE1</accession>
<protein>
    <submittedName>
        <fullName evidence="2">Uncharacterized protein</fullName>
    </submittedName>
</protein>
<comment type="caution">
    <text evidence="2">The sequence shown here is derived from an EMBL/GenBank/DDBJ whole genome shotgun (WGS) entry which is preliminary data.</text>
</comment>
<reference evidence="2 3" key="1">
    <citation type="journal article" date="2016" name="Front. Microbiol.">
        <title>Genome and transcriptome sequences reveal the specific parasitism of the nematophagous Purpureocillium lilacinum 36-1.</title>
        <authorList>
            <person name="Xie J."/>
            <person name="Li S."/>
            <person name="Mo C."/>
            <person name="Xiao X."/>
            <person name="Peng D."/>
            <person name="Wang G."/>
            <person name="Xiao Y."/>
        </authorList>
    </citation>
    <scope>NUCLEOTIDE SEQUENCE [LARGE SCALE GENOMIC DNA]</scope>
    <source>
        <strain evidence="2 3">36-1</strain>
    </source>
</reference>
<feature type="compositionally biased region" description="Low complexity" evidence="1">
    <location>
        <begin position="62"/>
        <end position="71"/>
    </location>
</feature>
<dbReference type="AlphaFoldDB" id="A0A2U3EDE1"/>
<feature type="region of interest" description="Disordered" evidence="1">
    <location>
        <begin position="62"/>
        <end position="84"/>
    </location>
</feature>
<evidence type="ECO:0000256" key="1">
    <source>
        <dbReference type="SAM" id="MobiDB-lite"/>
    </source>
</evidence>
<dbReference type="Proteomes" id="UP000245956">
    <property type="component" value="Unassembled WGS sequence"/>
</dbReference>
<proteinExistence type="predicted"/>
<name>A0A2U3EDE1_PURLI</name>